<keyword evidence="2" id="KW-0547">Nucleotide-binding</keyword>
<accession>A0ABS6WK17</accession>
<name>A0ABS6WK17_9HYPH</name>
<dbReference type="EMBL" id="JAHWQX010000001">
    <property type="protein sequence ID" value="MBW3095802.1"/>
    <property type="molecule type" value="Genomic_DNA"/>
</dbReference>
<dbReference type="RefSeq" id="WP_219157408.1">
    <property type="nucleotide sequence ID" value="NZ_JAHWQX010000001.1"/>
</dbReference>
<organism evidence="2 3">
    <name type="scientific">Pseudohoeflea coraliihabitans</name>
    <dbReference type="NCBI Taxonomy" id="2860393"/>
    <lineage>
        <taxon>Bacteria</taxon>
        <taxon>Pseudomonadati</taxon>
        <taxon>Pseudomonadota</taxon>
        <taxon>Alphaproteobacteria</taxon>
        <taxon>Hyphomicrobiales</taxon>
        <taxon>Rhizobiaceae</taxon>
        <taxon>Pseudohoeflea</taxon>
    </lineage>
</organism>
<reference evidence="2" key="1">
    <citation type="submission" date="2021-07" db="EMBL/GenBank/DDBJ databases">
        <title>Pseudohoeflea marina sp. nov. a polyhydroxyalcanoate-producing bacterium.</title>
        <authorList>
            <person name="Zheng W."/>
            <person name="Yu S."/>
            <person name="Huang Y."/>
        </authorList>
    </citation>
    <scope>NUCLEOTIDE SEQUENCE</scope>
    <source>
        <strain evidence="2">DP4N28-3</strain>
    </source>
</reference>
<dbReference type="EC" id="1.1.1.100" evidence="2"/>
<evidence type="ECO:0000313" key="2">
    <source>
        <dbReference type="EMBL" id="MBW3095802.1"/>
    </source>
</evidence>
<evidence type="ECO:0000259" key="1">
    <source>
        <dbReference type="SMART" id="SM00822"/>
    </source>
</evidence>
<evidence type="ECO:0000313" key="3">
    <source>
        <dbReference type="Proteomes" id="UP001430804"/>
    </source>
</evidence>
<dbReference type="GO" id="GO:0004316">
    <property type="term" value="F:3-oxoacyl-[acyl-carrier-protein] reductase (NADPH) activity"/>
    <property type="evidence" value="ECO:0007669"/>
    <property type="project" value="UniProtKB-EC"/>
</dbReference>
<dbReference type="Pfam" id="PF13561">
    <property type="entry name" value="adh_short_C2"/>
    <property type="match status" value="1"/>
</dbReference>
<dbReference type="InterPro" id="IPR020904">
    <property type="entry name" value="Sc_DH/Rdtase_CS"/>
</dbReference>
<dbReference type="GO" id="GO:0005524">
    <property type="term" value="F:ATP binding"/>
    <property type="evidence" value="ECO:0007669"/>
    <property type="project" value="UniProtKB-KW"/>
</dbReference>
<gene>
    <name evidence="2" type="primary">fabG</name>
    <name evidence="2" type="ORF">KY465_00755</name>
</gene>
<sequence length="257" mass="27496">MSDSNSVRTAVVTGAARGIGRAIAERFAREGARVVILDLDGAASEVCASEIAAAHGGEALGMGCDVSDRASVEAAMAKAHGRFGSIDILVNNAGVTRDNLIHKMSDDDWDLVMGVHLRGTFVCTSTAQRYMVEQRYGKIVNISSTSSLGNRGQLNYSTAKAGLQGFTRTLALELGRFNINVNCIAPGFIDTEMTQATAKRLGFTPEEYKAKRAETIAIRRVGVPEDVANLARFLCDDEASYVNGQVIYLSGGPETRR</sequence>
<dbReference type="PROSITE" id="PS00061">
    <property type="entry name" value="ADH_SHORT"/>
    <property type="match status" value="1"/>
</dbReference>
<dbReference type="SMART" id="SM00822">
    <property type="entry name" value="PKS_KR"/>
    <property type="match status" value="1"/>
</dbReference>
<dbReference type="NCBIfam" id="NF005559">
    <property type="entry name" value="PRK07231.1"/>
    <property type="match status" value="1"/>
</dbReference>
<dbReference type="InterPro" id="IPR002347">
    <property type="entry name" value="SDR_fam"/>
</dbReference>
<dbReference type="NCBIfam" id="NF009466">
    <property type="entry name" value="PRK12826.1-2"/>
    <property type="match status" value="1"/>
</dbReference>
<proteinExistence type="predicted"/>
<dbReference type="InterPro" id="IPR057326">
    <property type="entry name" value="KR_dom"/>
</dbReference>
<keyword evidence="3" id="KW-1185">Reference proteome</keyword>
<dbReference type="PANTHER" id="PTHR42760:SF40">
    <property type="entry name" value="3-OXOACYL-[ACYL-CARRIER-PROTEIN] REDUCTASE, CHLOROPLASTIC"/>
    <property type="match status" value="1"/>
</dbReference>
<comment type="caution">
    <text evidence="2">The sequence shown here is derived from an EMBL/GenBank/DDBJ whole genome shotgun (WGS) entry which is preliminary data.</text>
</comment>
<feature type="domain" description="Ketoreductase" evidence="1">
    <location>
        <begin position="8"/>
        <end position="187"/>
    </location>
</feature>
<keyword evidence="2" id="KW-0067">ATP-binding</keyword>
<keyword evidence="2" id="KW-0560">Oxidoreductase</keyword>
<dbReference type="PANTHER" id="PTHR42760">
    <property type="entry name" value="SHORT-CHAIN DEHYDROGENASES/REDUCTASES FAMILY MEMBER"/>
    <property type="match status" value="1"/>
</dbReference>
<dbReference type="Proteomes" id="UP001430804">
    <property type="component" value="Unassembled WGS sequence"/>
</dbReference>
<protein>
    <submittedName>
        <fullName evidence="2">3-oxoacyl-ACP reductase FabG</fullName>
        <ecNumber evidence="2">1.1.1.100</ecNumber>
    </submittedName>
</protein>